<dbReference type="GO" id="GO:0005634">
    <property type="term" value="C:nucleus"/>
    <property type="evidence" value="ECO:0007669"/>
    <property type="project" value="TreeGrafter"/>
</dbReference>
<dbReference type="InterPro" id="IPR016181">
    <property type="entry name" value="Acyl_CoA_acyltransferase"/>
</dbReference>
<keyword evidence="3" id="KW-1185">Reference proteome</keyword>
<dbReference type="GeneID" id="37018320"/>
<dbReference type="InterPro" id="IPR000182">
    <property type="entry name" value="GNAT_dom"/>
</dbReference>
<dbReference type="SUPFAM" id="SSF55729">
    <property type="entry name" value="Acyl-CoA N-acyltransferases (Nat)"/>
    <property type="match status" value="1"/>
</dbReference>
<proteinExistence type="predicted"/>
<dbReference type="STRING" id="1280837.A0A316VAA1"/>
<accession>A0A316VAA1</accession>
<sequence>MAYGTVPAPKKAHPLNARLYCIPERAATAQAAAIITVPFELASKEEEVPTGLEDQLRNEFNAELEKGITYPQRGSMGVTEFRNYFLSYDLIVGILIAQEEAEVLIGHPLKPTDDDIELQATKSRLLEGRDWERAYAFSYYIKPNYPGRSSHLCNAGFVVPPSHRGLGLGGVAGRTFLHYGPLAGYRGSVFNLVYANNEASVRIWERLGFSRIGRIPQAGLLKTKDGKSEEYVDAWIIHGDFATLGKHGKSALPAPAE</sequence>
<evidence type="ECO:0000259" key="1">
    <source>
        <dbReference type="PROSITE" id="PS51186"/>
    </source>
</evidence>
<evidence type="ECO:0000313" key="2">
    <source>
        <dbReference type="EMBL" id="PWN34497.1"/>
    </source>
</evidence>
<gene>
    <name evidence="2" type="ORF">FA14DRAFT_122878</name>
</gene>
<dbReference type="RefSeq" id="XP_025354799.1">
    <property type="nucleotide sequence ID" value="XM_025496539.1"/>
</dbReference>
<dbReference type="GO" id="GO:0016747">
    <property type="term" value="F:acyltransferase activity, transferring groups other than amino-acyl groups"/>
    <property type="evidence" value="ECO:0007669"/>
    <property type="project" value="InterPro"/>
</dbReference>
<dbReference type="InterPro" id="IPR052742">
    <property type="entry name" value="Mito_N-acetyltransferase"/>
</dbReference>
<dbReference type="PANTHER" id="PTHR43138">
    <property type="entry name" value="ACETYLTRANSFERASE, GNAT FAMILY"/>
    <property type="match status" value="1"/>
</dbReference>
<dbReference type="OrthoDB" id="10264707at2759"/>
<protein>
    <recommendedName>
        <fullName evidence="1">N-acetyltransferase domain-containing protein</fullName>
    </recommendedName>
</protein>
<feature type="domain" description="N-acetyltransferase" evidence="1">
    <location>
        <begin position="79"/>
        <end position="227"/>
    </location>
</feature>
<dbReference type="Gene3D" id="3.40.630.30">
    <property type="match status" value="1"/>
</dbReference>
<dbReference type="InParanoid" id="A0A316VAA1"/>
<dbReference type="AlphaFoldDB" id="A0A316VAA1"/>
<name>A0A316VAA1_9BASI</name>
<organism evidence="2 3">
    <name type="scientific">Meira miltonrushii</name>
    <dbReference type="NCBI Taxonomy" id="1280837"/>
    <lineage>
        <taxon>Eukaryota</taxon>
        <taxon>Fungi</taxon>
        <taxon>Dikarya</taxon>
        <taxon>Basidiomycota</taxon>
        <taxon>Ustilaginomycotina</taxon>
        <taxon>Exobasidiomycetes</taxon>
        <taxon>Exobasidiales</taxon>
        <taxon>Brachybasidiaceae</taxon>
        <taxon>Meira</taxon>
    </lineage>
</organism>
<dbReference type="PANTHER" id="PTHR43138:SF1">
    <property type="entry name" value="N-ACETYLTRANSFERASE ACA1"/>
    <property type="match status" value="1"/>
</dbReference>
<evidence type="ECO:0000313" key="3">
    <source>
        <dbReference type="Proteomes" id="UP000245771"/>
    </source>
</evidence>
<dbReference type="Proteomes" id="UP000245771">
    <property type="component" value="Unassembled WGS sequence"/>
</dbReference>
<dbReference type="EMBL" id="KZ819603">
    <property type="protein sequence ID" value="PWN34497.1"/>
    <property type="molecule type" value="Genomic_DNA"/>
</dbReference>
<dbReference type="PROSITE" id="PS51186">
    <property type="entry name" value="GNAT"/>
    <property type="match status" value="1"/>
</dbReference>
<dbReference type="Pfam" id="PF00583">
    <property type="entry name" value="Acetyltransf_1"/>
    <property type="match status" value="1"/>
</dbReference>
<reference evidence="2 3" key="1">
    <citation type="journal article" date="2018" name="Mol. Biol. Evol.">
        <title>Broad Genomic Sampling Reveals a Smut Pathogenic Ancestry of the Fungal Clade Ustilaginomycotina.</title>
        <authorList>
            <person name="Kijpornyongpan T."/>
            <person name="Mondo S.J."/>
            <person name="Barry K."/>
            <person name="Sandor L."/>
            <person name="Lee J."/>
            <person name="Lipzen A."/>
            <person name="Pangilinan J."/>
            <person name="LaButti K."/>
            <person name="Hainaut M."/>
            <person name="Henrissat B."/>
            <person name="Grigoriev I.V."/>
            <person name="Spatafora J.W."/>
            <person name="Aime M.C."/>
        </authorList>
    </citation>
    <scope>NUCLEOTIDE SEQUENCE [LARGE SCALE GENOMIC DNA]</scope>
    <source>
        <strain evidence="2 3">MCA 3882</strain>
    </source>
</reference>